<gene>
    <name evidence="14" type="ORF">FWILDA_LOCUS139</name>
</gene>
<feature type="coiled-coil region" evidence="13">
    <location>
        <begin position="320"/>
        <end position="347"/>
    </location>
</feature>
<keyword evidence="12" id="KW-0325">Glycoprotein</keyword>
<dbReference type="Gene3D" id="3.80.10.10">
    <property type="entry name" value="Ribonuclease Inhibitor"/>
    <property type="match status" value="2"/>
</dbReference>
<dbReference type="AlphaFoldDB" id="A0A9W4WHA5"/>
<evidence type="ECO:0000256" key="3">
    <source>
        <dbReference type="ARBA" id="ARBA00022475"/>
    </source>
</evidence>
<keyword evidence="13" id="KW-0175">Coiled coil</keyword>
<name>A0A9W4WHA5_9GLOM</name>
<evidence type="ECO:0000313" key="15">
    <source>
        <dbReference type="Proteomes" id="UP001153678"/>
    </source>
</evidence>
<sequence length="469" mass="54623">MPRKNVDCDQCQKQIRGEEIAYFSDLENDLDFCSEEWFTPEECKKWLEVGLESKEFYLTTYLKKKDKNYPIEERGKIEEIHLTEPSLEGELDLGKRQKSLVLEIEIKKAMFSHGEVLDLTNCEQLDKIECHDNQLINLSLPKNCPNLTELDIRNNNLFGSDLSIFSPFANLEVLKIGTGVKEYKWKSEYEHFEPHKTLIKNRKKEVEQGTKQGICNHFYGSLEPLKNLSKLRELDIRNTDINSGWEYLPTTWIDFGLSLNDCGFAVYLAKQGYTPQSSFNLEELKESYYNKKRSEVEKIYLNEADLEGELDLEDFTYRQEKQAEYNAKEQREKIEELNISNQNLEGKLVLNNFSDLKKLNCSQNQLTNLDLTSCEKLEEIGCYSNSLINIILPTNHTNLKKLDLNSNNFPNQDLSFLVPYSNLEELELRNNNFTGSLDCLSNMRQLKRLYISNTDLNEININKLPSSLE</sequence>
<dbReference type="SUPFAM" id="SSF52047">
    <property type="entry name" value="RNI-like"/>
    <property type="match status" value="1"/>
</dbReference>
<keyword evidence="15" id="KW-1185">Reference proteome</keyword>
<keyword evidence="5" id="KW-0433">Leucine-rich repeat</keyword>
<dbReference type="PANTHER" id="PTHR27000:SF800">
    <property type="entry name" value="OS11G0197000 PROTEIN"/>
    <property type="match status" value="1"/>
</dbReference>
<evidence type="ECO:0000256" key="8">
    <source>
        <dbReference type="ARBA" id="ARBA00022737"/>
    </source>
</evidence>
<accession>A0A9W4WHA5</accession>
<organism evidence="14 15">
    <name type="scientific">Funneliformis geosporum</name>
    <dbReference type="NCBI Taxonomy" id="1117311"/>
    <lineage>
        <taxon>Eukaryota</taxon>
        <taxon>Fungi</taxon>
        <taxon>Fungi incertae sedis</taxon>
        <taxon>Mucoromycota</taxon>
        <taxon>Glomeromycotina</taxon>
        <taxon>Glomeromycetes</taxon>
        <taxon>Glomerales</taxon>
        <taxon>Glomeraceae</taxon>
        <taxon>Funneliformis</taxon>
    </lineage>
</organism>
<dbReference type="GO" id="GO:0016020">
    <property type="term" value="C:membrane"/>
    <property type="evidence" value="ECO:0007669"/>
    <property type="project" value="UniProtKB-SubCell"/>
</dbReference>
<evidence type="ECO:0000256" key="1">
    <source>
        <dbReference type="ARBA" id="ARBA00004479"/>
    </source>
</evidence>
<evidence type="ECO:0000256" key="7">
    <source>
        <dbReference type="ARBA" id="ARBA00022729"/>
    </source>
</evidence>
<evidence type="ECO:0000256" key="6">
    <source>
        <dbReference type="ARBA" id="ARBA00022692"/>
    </source>
</evidence>
<evidence type="ECO:0000256" key="13">
    <source>
        <dbReference type="SAM" id="Coils"/>
    </source>
</evidence>
<evidence type="ECO:0000256" key="4">
    <source>
        <dbReference type="ARBA" id="ARBA00022527"/>
    </source>
</evidence>
<keyword evidence="4" id="KW-0808">Transferase</keyword>
<dbReference type="EC" id="2.7.11.1" evidence="2"/>
<evidence type="ECO:0000256" key="10">
    <source>
        <dbReference type="ARBA" id="ARBA00023136"/>
    </source>
</evidence>
<comment type="subcellular location">
    <subcellularLocation>
        <location evidence="1">Membrane</location>
        <topology evidence="1">Single-pass type I membrane protein</topology>
    </subcellularLocation>
</comment>
<keyword evidence="8" id="KW-0677">Repeat</keyword>
<evidence type="ECO:0000256" key="11">
    <source>
        <dbReference type="ARBA" id="ARBA00023170"/>
    </source>
</evidence>
<dbReference type="InterPro" id="IPR032675">
    <property type="entry name" value="LRR_dom_sf"/>
</dbReference>
<protein>
    <recommendedName>
        <fullName evidence="2">non-specific serine/threonine protein kinase</fullName>
        <ecNumber evidence="2">2.7.11.1</ecNumber>
    </recommendedName>
</protein>
<keyword evidence="4" id="KW-0723">Serine/threonine-protein kinase</keyword>
<dbReference type="GO" id="GO:0004674">
    <property type="term" value="F:protein serine/threonine kinase activity"/>
    <property type="evidence" value="ECO:0007669"/>
    <property type="project" value="UniProtKB-KW"/>
</dbReference>
<keyword evidence="10" id="KW-0472">Membrane</keyword>
<evidence type="ECO:0000256" key="9">
    <source>
        <dbReference type="ARBA" id="ARBA00022989"/>
    </source>
</evidence>
<dbReference type="EMBL" id="CAMKVN010000008">
    <property type="protein sequence ID" value="CAI2161613.1"/>
    <property type="molecule type" value="Genomic_DNA"/>
</dbReference>
<proteinExistence type="predicted"/>
<reference evidence="14" key="1">
    <citation type="submission" date="2022-08" db="EMBL/GenBank/DDBJ databases">
        <authorList>
            <person name="Kallberg Y."/>
            <person name="Tangrot J."/>
            <person name="Rosling A."/>
        </authorList>
    </citation>
    <scope>NUCLEOTIDE SEQUENCE</scope>
    <source>
        <strain evidence="14">Wild A</strain>
    </source>
</reference>
<keyword evidence="4" id="KW-0418">Kinase</keyword>
<keyword evidence="9" id="KW-1133">Transmembrane helix</keyword>
<comment type="caution">
    <text evidence="14">The sequence shown here is derived from an EMBL/GenBank/DDBJ whole genome shotgun (WGS) entry which is preliminary data.</text>
</comment>
<evidence type="ECO:0000256" key="12">
    <source>
        <dbReference type="ARBA" id="ARBA00023180"/>
    </source>
</evidence>
<keyword evidence="7" id="KW-0732">Signal</keyword>
<keyword evidence="11" id="KW-0675">Receptor</keyword>
<dbReference type="InterPro" id="IPR001611">
    <property type="entry name" value="Leu-rich_rpt"/>
</dbReference>
<keyword evidence="6" id="KW-0812">Transmembrane</keyword>
<dbReference type="OrthoDB" id="2449606at2759"/>
<evidence type="ECO:0000256" key="2">
    <source>
        <dbReference type="ARBA" id="ARBA00012513"/>
    </source>
</evidence>
<keyword evidence="3" id="KW-1003">Cell membrane</keyword>
<dbReference type="Pfam" id="PF00560">
    <property type="entry name" value="LRR_1"/>
    <property type="match status" value="2"/>
</dbReference>
<dbReference type="PANTHER" id="PTHR27000">
    <property type="entry name" value="LEUCINE-RICH REPEAT RECEPTOR-LIKE PROTEIN KINASE FAMILY PROTEIN-RELATED"/>
    <property type="match status" value="1"/>
</dbReference>
<evidence type="ECO:0000256" key="5">
    <source>
        <dbReference type="ARBA" id="ARBA00022614"/>
    </source>
</evidence>
<dbReference type="Proteomes" id="UP001153678">
    <property type="component" value="Unassembled WGS sequence"/>
</dbReference>
<evidence type="ECO:0000313" key="14">
    <source>
        <dbReference type="EMBL" id="CAI2161613.1"/>
    </source>
</evidence>